<dbReference type="Gene3D" id="3.40.50.300">
    <property type="entry name" value="P-loop containing nucleotide triphosphate hydrolases"/>
    <property type="match status" value="1"/>
</dbReference>
<comment type="similarity">
    <text evidence="1">Belongs to the caleosin family.</text>
</comment>
<evidence type="ECO:0000256" key="6">
    <source>
        <dbReference type="RuleBase" id="RU003422"/>
    </source>
</evidence>
<dbReference type="GO" id="GO:0006310">
    <property type="term" value="P:DNA recombination"/>
    <property type="evidence" value="ECO:0007669"/>
    <property type="project" value="UniProtKB-KW"/>
</dbReference>
<evidence type="ECO:0000256" key="3">
    <source>
        <dbReference type="ARBA" id="ARBA00022741"/>
    </source>
</evidence>
<feature type="domain" description="RecA family profile 1" evidence="7">
    <location>
        <begin position="1"/>
        <end position="119"/>
    </location>
</feature>
<dbReference type="EMBL" id="CAKMRJ010005412">
    <property type="protein sequence ID" value="CAH1441311.1"/>
    <property type="molecule type" value="Genomic_DNA"/>
</dbReference>
<comment type="similarity">
    <text evidence="2 6">Belongs to the RecA family.</text>
</comment>
<dbReference type="InterPro" id="IPR020588">
    <property type="entry name" value="RecA_ATP-bd"/>
</dbReference>
<dbReference type="SUPFAM" id="SSF52540">
    <property type="entry name" value="P-loop containing nucleoside triphosphate hydrolases"/>
    <property type="match status" value="1"/>
</dbReference>
<evidence type="ECO:0000313" key="10">
    <source>
        <dbReference type="Proteomes" id="UP001157418"/>
    </source>
</evidence>
<comment type="caution">
    <text evidence="9">The sequence shown here is derived from an EMBL/GenBank/DDBJ whole genome shotgun (WGS) entry which is preliminary data.</text>
</comment>
<dbReference type="PROSITE" id="PS50162">
    <property type="entry name" value="RECA_2"/>
    <property type="match status" value="1"/>
</dbReference>
<evidence type="ECO:0000256" key="4">
    <source>
        <dbReference type="ARBA" id="ARBA00022840"/>
    </source>
</evidence>
<evidence type="ECO:0000256" key="2">
    <source>
        <dbReference type="ARBA" id="ARBA00009391"/>
    </source>
</evidence>
<dbReference type="AlphaFoldDB" id="A0AAU9NTN8"/>
<evidence type="ECO:0000259" key="8">
    <source>
        <dbReference type="PROSITE" id="PS50163"/>
    </source>
</evidence>
<organism evidence="9 10">
    <name type="scientific">Lactuca virosa</name>
    <dbReference type="NCBI Taxonomy" id="75947"/>
    <lineage>
        <taxon>Eukaryota</taxon>
        <taxon>Viridiplantae</taxon>
        <taxon>Streptophyta</taxon>
        <taxon>Embryophyta</taxon>
        <taxon>Tracheophyta</taxon>
        <taxon>Spermatophyta</taxon>
        <taxon>Magnoliopsida</taxon>
        <taxon>eudicotyledons</taxon>
        <taxon>Gunneridae</taxon>
        <taxon>Pentapetalae</taxon>
        <taxon>asterids</taxon>
        <taxon>campanulids</taxon>
        <taxon>Asterales</taxon>
        <taxon>Asteraceae</taxon>
        <taxon>Cichorioideae</taxon>
        <taxon>Cichorieae</taxon>
        <taxon>Lactucinae</taxon>
        <taxon>Lactuca</taxon>
    </lineage>
</organism>
<dbReference type="InterPro" id="IPR049428">
    <property type="entry name" value="RecA-like_N"/>
</dbReference>
<dbReference type="GO" id="GO:0006281">
    <property type="term" value="P:DNA repair"/>
    <property type="evidence" value="ECO:0007669"/>
    <property type="project" value="InterPro"/>
</dbReference>
<dbReference type="GO" id="GO:0004497">
    <property type="term" value="F:monooxygenase activity"/>
    <property type="evidence" value="ECO:0007669"/>
    <property type="project" value="TreeGrafter"/>
</dbReference>
<dbReference type="GO" id="GO:0003697">
    <property type="term" value="F:single-stranded DNA binding"/>
    <property type="evidence" value="ECO:0007669"/>
    <property type="project" value="InterPro"/>
</dbReference>
<dbReference type="Pfam" id="PF00154">
    <property type="entry name" value="RecA_N"/>
    <property type="match status" value="1"/>
</dbReference>
<dbReference type="PANTHER" id="PTHR31495">
    <property type="entry name" value="PEROXYGENASE 3-RELATED"/>
    <property type="match status" value="1"/>
</dbReference>
<dbReference type="InterPro" id="IPR007736">
    <property type="entry name" value="Caleosin-related"/>
</dbReference>
<keyword evidence="3 6" id="KW-0547">Nucleotide-binding</keyword>
<sequence length="422" mass="47038">MFSSSPPLTSPLSSYLNLLPVSSELCLSMTNCTRLGGAMGREKAGRRRRIGAKKNLIRSGSVDVVVVESVAALVPKCEVDGEMGDAHMAMRGRLMSQALRKLSHSLSTSQTILIFINQTLGSQVLVKIMKNKLAPPYRTAQFELEFGKGCGKILRTEHYYLICSLRILPSCALEKKNGHAFRIMEVSNDPIAMATVAPLAPVTSERPIRDDLETSIPKPYLARAFVAPDMEHPDGTPDHNPRGMSVLQQHASFFDLDNDGIVYPWETYKGFRVLGFNILFSLLNAILINLLFSYPSLPGYIPSLLFPIYISNIHKCKHSSDSGTYDTEGRYLPVNFENIFSKYSKTKPDKLTLKELWNLTDGNHVTFGTIGWIINKVEWGTAYLLAKDDEGYLSKEAIRGIFDGSLFDKMAKKNSVEGKKMR</sequence>
<keyword evidence="4 6" id="KW-0067">ATP-binding</keyword>
<reference evidence="9 10" key="1">
    <citation type="submission" date="2022-01" db="EMBL/GenBank/DDBJ databases">
        <authorList>
            <person name="Xiong W."/>
            <person name="Schranz E."/>
        </authorList>
    </citation>
    <scope>NUCLEOTIDE SEQUENCE [LARGE SCALE GENOMIC DNA]</scope>
</reference>
<proteinExistence type="inferred from homology"/>
<evidence type="ECO:0000313" key="9">
    <source>
        <dbReference type="EMBL" id="CAH1441311.1"/>
    </source>
</evidence>
<keyword evidence="5" id="KW-0233">DNA recombination</keyword>
<keyword evidence="10" id="KW-1185">Reference proteome</keyword>
<dbReference type="InterPro" id="IPR013765">
    <property type="entry name" value="DNA_recomb/repair_RecA"/>
</dbReference>
<evidence type="ECO:0000256" key="1">
    <source>
        <dbReference type="ARBA" id="ARBA00006765"/>
    </source>
</evidence>
<dbReference type="PANTHER" id="PTHR31495:SF37">
    <property type="entry name" value="PLANT SEED PEROXYGENASE"/>
    <property type="match status" value="1"/>
</dbReference>
<evidence type="ECO:0000256" key="5">
    <source>
        <dbReference type="ARBA" id="ARBA00023172"/>
    </source>
</evidence>
<gene>
    <name evidence="9" type="ORF">LVIROSA_LOCUS27383</name>
</gene>
<name>A0AAU9NTN8_9ASTR</name>
<dbReference type="PROSITE" id="PS50163">
    <property type="entry name" value="RECA_3"/>
    <property type="match status" value="1"/>
</dbReference>
<dbReference type="Pfam" id="PF05042">
    <property type="entry name" value="Caleosin"/>
    <property type="match status" value="1"/>
</dbReference>
<dbReference type="Proteomes" id="UP001157418">
    <property type="component" value="Unassembled WGS sequence"/>
</dbReference>
<dbReference type="GO" id="GO:0140664">
    <property type="term" value="F:ATP-dependent DNA damage sensor activity"/>
    <property type="evidence" value="ECO:0007669"/>
    <property type="project" value="InterPro"/>
</dbReference>
<evidence type="ECO:0000259" key="7">
    <source>
        <dbReference type="PROSITE" id="PS50162"/>
    </source>
</evidence>
<dbReference type="InterPro" id="IPR020587">
    <property type="entry name" value="RecA_monomer-monomer_interface"/>
</dbReference>
<accession>A0AAU9NTN8</accession>
<protein>
    <submittedName>
        <fullName evidence="9">Uncharacterized protein</fullName>
    </submittedName>
</protein>
<dbReference type="InterPro" id="IPR027417">
    <property type="entry name" value="P-loop_NTPase"/>
</dbReference>
<dbReference type="GO" id="GO:0005524">
    <property type="term" value="F:ATP binding"/>
    <property type="evidence" value="ECO:0007669"/>
    <property type="project" value="UniProtKB-KW"/>
</dbReference>
<feature type="domain" description="RecA family profile 2" evidence="8">
    <location>
        <begin position="93"/>
        <end position="149"/>
    </location>
</feature>
<dbReference type="GO" id="GO:0005509">
    <property type="term" value="F:calcium ion binding"/>
    <property type="evidence" value="ECO:0007669"/>
    <property type="project" value="TreeGrafter"/>
</dbReference>
<dbReference type="PRINTS" id="PR00142">
    <property type="entry name" value="RECA"/>
</dbReference>